<sequence>MGAIFGIPELDSLLPSSSPTVLELISPPPTHHPSGAGKTSLLYLIIAHTILPTTFDSVTDLNGQDAAVILFDPLHHFSVARLASVILSLLVSKLGTPISTLDPSIKASLLTLTARCLDHVHIFHSSSWDSLIATLQSLPDYLFDATKHKSTHRRIHSLILEDIDAFTWSLRSAHFTTTTNTSTTANVNPLSSASKALTTELATLSTLLSCNMILTSPSILSTAFRPVLPTSWPSAMNVTRLAVRRVEVPKFASEMSVEQAESEKGQRWEVVKRGRFECWKVGAAMAGRDRESEGFVFRVGDASVALEREDG</sequence>
<evidence type="ECO:0000313" key="1">
    <source>
        <dbReference type="EMBL" id="KAL1595430.1"/>
    </source>
</evidence>
<gene>
    <name evidence="1" type="ORF">SLS59_008362</name>
</gene>
<dbReference type="InterPro" id="IPR030547">
    <property type="entry name" value="XRCC2"/>
</dbReference>
<dbReference type="PANTHER" id="PTHR46644">
    <property type="entry name" value="DNA REPAIR PROTEIN XRCC2"/>
    <property type="match status" value="1"/>
</dbReference>
<keyword evidence="2" id="KW-1185">Reference proteome</keyword>
<dbReference type="SUPFAM" id="SSF52540">
    <property type="entry name" value="P-loop containing nucleoside triphosphate hydrolases"/>
    <property type="match status" value="1"/>
</dbReference>
<name>A0ABR3QTE9_9PLEO</name>
<evidence type="ECO:0000313" key="2">
    <source>
        <dbReference type="Proteomes" id="UP001521222"/>
    </source>
</evidence>
<dbReference type="Proteomes" id="UP001521222">
    <property type="component" value="Unassembled WGS sequence"/>
</dbReference>
<dbReference type="Gene3D" id="3.40.50.300">
    <property type="entry name" value="P-loop containing nucleotide triphosphate hydrolases"/>
    <property type="match status" value="1"/>
</dbReference>
<protein>
    <submittedName>
        <fullName evidence="1">Uncharacterized protein</fullName>
    </submittedName>
</protein>
<dbReference type="PANTHER" id="PTHR46644:SF2">
    <property type="entry name" value="DNA REPAIR PROTEIN XRCC2"/>
    <property type="match status" value="1"/>
</dbReference>
<dbReference type="EMBL" id="JAKIXB020000032">
    <property type="protein sequence ID" value="KAL1595430.1"/>
    <property type="molecule type" value="Genomic_DNA"/>
</dbReference>
<comment type="caution">
    <text evidence="1">The sequence shown here is derived from an EMBL/GenBank/DDBJ whole genome shotgun (WGS) entry which is preliminary data.</text>
</comment>
<reference evidence="1 2" key="1">
    <citation type="submission" date="2024-02" db="EMBL/GenBank/DDBJ databases">
        <title>De novo assembly and annotation of 12 fungi associated with fruit tree decline syndrome in Ontario, Canada.</title>
        <authorList>
            <person name="Sulman M."/>
            <person name="Ellouze W."/>
            <person name="Ilyukhin E."/>
        </authorList>
    </citation>
    <scope>NUCLEOTIDE SEQUENCE [LARGE SCALE GENOMIC DNA]</scope>
    <source>
        <strain evidence="1 2">M97-236</strain>
    </source>
</reference>
<organism evidence="1 2">
    <name type="scientific">Nothophoma quercina</name>
    <dbReference type="NCBI Taxonomy" id="749835"/>
    <lineage>
        <taxon>Eukaryota</taxon>
        <taxon>Fungi</taxon>
        <taxon>Dikarya</taxon>
        <taxon>Ascomycota</taxon>
        <taxon>Pezizomycotina</taxon>
        <taxon>Dothideomycetes</taxon>
        <taxon>Pleosporomycetidae</taxon>
        <taxon>Pleosporales</taxon>
        <taxon>Pleosporineae</taxon>
        <taxon>Didymellaceae</taxon>
        <taxon>Nothophoma</taxon>
    </lineage>
</organism>
<dbReference type="InterPro" id="IPR027417">
    <property type="entry name" value="P-loop_NTPase"/>
</dbReference>
<proteinExistence type="predicted"/>
<accession>A0ABR3QTE9</accession>